<dbReference type="Pfam" id="PF09957">
    <property type="entry name" value="VapB_antitoxin"/>
    <property type="match status" value="1"/>
</dbReference>
<organism evidence="1 2">
    <name type="scientific">Streptomyces xinghaiensis</name>
    <dbReference type="NCBI Taxonomy" id="1038928"/>
    <lineage>
        <taxon>Bacteria</taxon>
        <taxon>Bacillati</taxon>
        <taxon>Actinomycetota</taxon>
        <taxon>Actinomycetes</taxon>
        <taxon>Kitasatosporales</taxon>
        <taxon>Streptomycetaceae</taxon>
        <taxon>Streptomyces</taxon>
    </lineage>
</organism>
<proteinExistence type="predicted"/>
<gene>
    <name evidence="1" type="ORF">SFRA_018615</name>
</gene>
<name>A0A3R7LP71_9ACTN</name>
<dbReference type="InterPro" id="IPR019239">
    <property type="entry name" value="VapB_antitoxin"/>
</dbReference>
<dbReference type="Proteomes" id="UP000028058">
    <property type="component" value="Unassembled WGS sequence"/>
</dbReference>
<protein>
    <submittedName>
        <fullName evidence="1">DUF2191 domain-containing protein</fullName>
    </submittedName>
</protein>
<comment type="caution">
    <text evidence="1">The sequence shown here is derived from an EMBL/GenBank/DDBJ whole genome shotgun (WGS) entry which is preliminary data.</text>
</comment>
<dbReference type="RefSeq" id="WP_043469358.1">
    <property type="nucleotide sequence ID" value="NZ_CP134822.1"/>
</dbReference>
<evidence type="ECO:0000313" key="2">
    <source>
        <dbReference type="Proteomes" id="UP000028058"/>
    </source>
</evidence>
<evidence type="ECO:0000313" key="1">
    <source>
        <dbReference type="EMBL" id="RKM94485.1"/>
    </source>
</evidence>
<dbReference type="AlphaFoldDB" id="A0A3R7LP71"/>
<reference evidence="1 2" key="1">
    <citation type="journal article" date="2014" name="Genome Announc.">
        <title>Draft Genome Sequence of Streptomyces fradiae ATCC 19609, a Strain Highly Sensitive to Antibiotics.</title>
        <authorList>
            <person name="Bekker O.B."/>
            <person name="Klimina K.M."/>
            <person name="Vatlin A.A."/>
            <person name="Zakharevich N.V."/>
            <person name="Kasianov A.S."/>
            <person name="Danilenko V.N."/>
        </authorList>
    </citation>
    <scope>NUCLEOTIDE SEQUENCE [LARGE SCALE GENOMIC DNA]</scope>
    <source>
        <strain evidence="1 2">ATCC 19609</strain>
    </source>
</reference>
<keyword evidence="2" id="KW-1185">Reference proteome</keyword>
<accession>A0A3R7LP71</accession>
<dbReference type="EMBL" id="JNAD02000008">
    <property type="protein sequence ID" value="RKM94485.1"/>
    <property type="molecule type" value="Genomic_DNA"/>
</dbReference>
<sequence length="69" mass="7781">MSKLLVEVDDDALAEAAEILGTVTKKDTVNTALLEVARYRRRAKALAELREMGDRGDFDILLDKRNYRG</sequence>